<comment type="caution">
    <text evidence="2">The sequence shown here is derived from an EMBL/GenBank/DDBJ whole genome shotgun (WGS) entry which is preliminary data.</text>
</comment>
<gene>
    <name evidence="2" type="ORF">NUU61_000069</name>
</gene>
<sequence>MHNRSNRLRGGRSNPSNYRGRYWHQRNYAQTNQSTWNTNTSNAYSQANVLQLHPSVPQRSLPTINDRGSPIPNRTSWLANTEYPSAEDRMDIDSNDDPVPAVNTVTRPSEMPPPVTPPNPRSGIYRHVFCLDIGHRGGCNTDYDILGAARVQLDRLQKSGSLENPVPVNLRRLRVHVAIDTRSSSREDALVNANLRLFLMQDMINDGLGWFTGLPWRHEHFVVELLRPQY</sequence>
<reference evidence="2" key="2">
    <citation type="journal article" date="2023" name="IMA Fungus">
        <title>Comparative genomic study of the Penicillium genus elucidates a diverse pangenome and 15 lateral gene transfer events.</title>
        <authorList>
            <person name="Petersen C."/>
            <person name="Sorensen T."/>
            <person name="Nielsen M.R."/>
            <person name="Sondergaard T.E."/>
            <person name="Sorensen J.L."/>
            <person name="Fitzpatrick D.A."/>
            <person name="Frisvad J.C."/>
            <person name="Nielsen K.L."/>
        </authorList>
    </citation>
    <scope>NUCLEOTIDE SEQUENCE</scope>
    <source>
        <strain evidence="2">IBT 34128</strain>
    </source>
</reference>
<dbReference type="RefSeq" id="XP_056515503.1">
    <property type="nucleotide sequence ID" value="XM_056650653.1"/>
</dbReference>
<keyword evidence="3" id="KW-1185">Reference proteome</keyword>
<name>A0A9W9G8V4_9EURO</name>
<protein>
    <submittedName>
        <fullName evidence="2">Uncharacterized protein</fullName>
    </submittedName>
</protein>
<dbReference type="Proteomes" id="UP001141434">
    <property type="component" value="Unassembled WGS sequence"/>
</dbReference>
<organism evidence="2 3">
    <name type="scientific">Penicillium alfredii</name>
    <dbReference type="NCBI Taxonomy" id="1506179"/>
    <lineage>
        <taxon>Eukaryota</taxon>
        <taxon>Fungi</taxon>
        <taxon>Dikarya</taxon>
        <taxon>Ascomycota</taxon>
        <taxon>Pezizomycotina</taxon>
        <taxon>Eurotiomycetes</taxon>
        <taxon>Eurotiomycetidae</taxon>
        <taxon>Eurotiales</taxon>
        <taxon>Aspergillaceae</taxon>
        <taxon>Penicillium</taxon>
    </lineage>
</organism>
<proteinExistence type="predicted"/>
<reference evidence="2" key="1">
    <citation type="submission" date="2022-11" db="EMBL/GenBank/DDBJ databases">
        <authorList>
            <person name="Petersen C."/>
        </authorList>
    </citation>
    <scope>NUCLEOTIDE SEQUENCE</scope>
    <source>
        <strain evidence="2">IBT 34128</strain>
    </source>
</reference>
<evidence type="ECO:0000256" key="1">
    <source>
        <dbReference type="SAM" id="MobiDB-lite"/>
    </source>
</evidence>
<dbReference type="OrthoDB" id="4265181at2759"/>
<evidence type="ECO:0000313" key="3">
    <source>
        <dbReference type="Proteomes" id="UP001141434"/>
    </source>
</evidence>
<accession>A0A9W9G8V4</accession>
<evidence type="ECO:0000313" key="2">
    <source>
        <dbReference type="EMBL" id="KAJ5114310.1"/>
    </source>
</evidence>
<feature type="compositionally biased region" description="Basic residues" evidence="1">
    <location>
        <begin position="1"/>
        <end position="10"/>
    </location>
</feature>
<feature type="region of interest" description="Disordered" evidence="1">
    <location>
        <begin position="1"/>
        <end position="20"/>
    </location>
</feature>
<dbReference type="GeneID" id="81389821"/>
<dbReference type="EMBL" id="JAPMSZ010000001">
    <property type="protein sequence ID" value="KAJ5114310.1"/>
    <property type="molecule type" value="Genomic_DNA"/>
</dbReference>
<dbReference type="AlphaFoldDB" id="A0A9W9G8V4"/>